<feature type="transmembrane region" description="Helical" evidence="5">
    <location>
        <begin position="449"/>
        <end position="473"/>
    </location>
</feature>
<dbReference type="Proteomes" id="UP000295757">
    <property type="component" value="Unassembled WGS sequence"/>
</dbReference>
<feature type="transmembrane region" description="Helical" evidence="5">
    <location>
        <begin position="240"/>
        <end position="261"/>
    </location>
</feature>
<evidence type="ECO:0000256" key="3">
    <source>
        <dbReference type="ARBA" id="ARBA00022989"/>
    </source>
</evidence>
<feature type="transmembrane region" description="Helical" evidence="5">
    <location>
        <begin position="87"/>
        <end position="110"/>
    </location>
</feature>
<proteinExistence type="predicted"/>
<keyword evidence="4 5" id="KW-0472">Membrane</keyword>
<comment type="caution">
    <text evidence="7">The sequence shown here is derived from an EMBL/GenBank/DDBJ whole genome shotgun (WGS) entry which is preliminary data.</text>
</comment>
<evidence type="ECO:0000256" key="1">
    <source>
        <dbReference type="ARBA" id="ARBA00004141"/>
    </source>
</evidence>
<name>A0A4R7UEI8_9BACT</name>
<evidence type="ECO:0000259" key="6">
    <source>
        <dbReference type="Pfam" id="PF00324"/>
    </source>
</evidence>
<protein>
    <submittedName>
        <fullName evidence="7">Amino acid/polyamine/organocation transporter (APC superfamily)</fullName>
    </submittedName>
</protein>
<dbReference type="GO" id="GO:0016020">
    <property type="term" value="C:membrane"/>
    <property type="evidence" value="ECO:0007669"/>
    <property type="project" value="UniProtKB-SubCell"/>
</dbReference>
<dbReference type="InterPro" id="IPR050598">
    <property type="entry name" value="AminoAcid_Transporter"/>
</dbReference>
<feature type="transmembrane region" description="Helical" evidence="5">
    <location>
        <begin position="130"/>
        <end position="150"/>
    </location>
</feature>
<reference evidence="7 8" key="1">
    <citation type="submission" date="2019-03" db="EMBL/GenBank/DDBJ databases">
        <title>Genomic Encyclopedia of Archaeal and Bacterial Type Strains, Phase II (KMG-II): from individual species to whole genera.</title>
        <authorList>
            <person name="Goeker M."/>
        </authorList>
    </citation>
    <scope>NUCLEOTIDE SEQUENCE [LARGE SCALE GENOMIC DNA]</scope>
    <source>
        <strain evidence="7 8">ATCC 35214</strain>
    </source>
</reference>
<feature type="transmembrane region" description="Helical" evidence="5">
    <location>
        <begin position="7"/>
        <end position="27"/>
    </location>
</feature>
<dbReference type="PIRSF" id="PIRSF006060">
    <property type="entry name" value="AA_transporter"/>
    <property type="match status" value="1"/>
</dbReference>
<dbReference type="OrthoDB" id="384581at2"/>
<dbReference type="Pfam" id="PF00324">
    <property type="entry name" value="AA_permease"/>
    <property type="match status" value="1"/>
</dbReference>
<keyword evidence="8" id="KW-1185">Reference proteome</keyword>
<evidence type="ECO:0000256" key="4">
    <source>
        <dbReference type="ARBA" id="ARBA00023136"/>
    </source>
</evidence>
<dbReference type="InterPro" id="IPR004841">
    <property type="entry name" value="AA-permease/SLC12A_dom"/>
</dbReference>
<feature type="transmembrane region" description="Helical" evidence="5">
    <location>
        <begin position="47"/>
        <end position="67"/>
    </location>
</feature>
<dbReference type="EMBL" id="SOCN01000001">
    <property type="protein sequence ID" value="TDV24341.1"/>
    <property type="molecule type" value="Genomic_DNA"/>
</dbReference>
<feature type="transmembrane region" description="Helical" evidence="5">
    <location>
        <begin position="162"/>
        <end position="181"/>
    </location>
</feature>
<evidence type="ECO:0000256" key="5">
    <source>
        <dbReference type="SAM" id="Phobius"/>
    </source>
</evidence>
<accession>A0A4R7UEI8</accession>
<dbReference type="AlphaFoldDB" id="A0A4R7UEI8"/>
<feature type="transmembrane region" description="Helical" evidence="5">
    <location>
        <begin position="401"/>
        <end position="429"/>
    </location>
</feature>
<keyword evidence="3 5" id="KW-1133">Transmembrane helix</keyword>
<feature type="domain" description="Amino acid permease/ SLC12A" evidence="6">
    <location>
        <begin position="13"/>
        <end position="440"/>
    </location>
</feature>
<dbReference type="RefSeq" id="WP_134110550.1">
    <property type="nucleotide sequence ID" value="NZ_SOCN01000001.1"/>
</dbReference>
<keyword evidence="2 5" id="KW-0812">Transmembrane</keyword>
<gene>
    <name evidence="7" type="ORF">BCF59_0302</name>
</gene>
<evidence type="ECO:0000313" key="8">
    <source>
        <dbReference type="Proteomes" id="UP000295757"/>
    </source>
</evidence>
<comment type="subcellular location">
    <subcellularLocation>
        <location evidence="1">Membrane</location>
        <topology evidence="1">Multi-pass membrane protein</topology>
    </subcellularLocation>
</comment>
<sequence length="535" mass="59371">MKIHKKIGLFVSLMLIVGSVVGIGIFFKNLSISRVVEGNGVSWLLAWIIGGIISLSAALSFAEIGSFKKTKLVGLSNWAYKVSGSRFGYFTAVNYSTFYMGILATVLGIFGSEIIFKFIATVSNLDFNKIHIGVHILVGFLLVITFLVINHYSVRTVGIMQSLFTVLKFIPLLAALLIGIIFPNTHNSNPSGVNAFVSGSFSFKAVVSALPAVLFAYDAFLTSASLSHKMKKPSKTLPKAILLGMILVLVTYTLIAVSTILHNKGYVGDLLRDSLPKTVAIYIEPIILFFLIISTLGVINGLTSAFFNEVSNVVNTKLLFASKWFVNRFGLSAATFIYIGFILGFWSLSIFIPSFVLNSDILIDAGSGYPTIFFFNIYALIIALYAFKRGKIEETTKINKVLFYISAVFTVIGIAVLEIVYLVAVFTFLTEPNKSNPNGWGLFADRNSAAFPFYLPVVYIIINILFFLVWPYINLYLERKFFGRHLIKEFSSLIMIDEKEEHPVAGEKIVLPDTGIVVYNNQYNRAEKVDEKKNK</sequence>
<evidence type="ECO:0000313" key="7">
    <source>
        <dbReference type="EMBL" id="TDV24341.1"/>
    </source>
</evidence>
<dbReference type="PANTHER" id="PTHR11785">
    <property type="entry name" value="AMINO ACID TRANSPORTER"/>
    <property type="match status" value="1"/>
</dbReference>
<dbReference type="Gene3D" id="1.20.1740.10">
    <property type="entry name" value="Amino acid/polyamine transporter I"/>
    <property type="match status" value="1"/>
</dbReference>
<feature type="transmembrane region" description="Helical" evidence="5">
    <location>
        <begin position="368"/>
        <end position="387"/>
    </location>
</feature>
<organism evidence="7 8">
    <name type="scientific">Mycoplasmopsis mustelae</name>
    <dbReference type="NCBI Taxonomy" id="171289"/>
    <lineage>
        <taxon>Bacteria</taxon>
        <taxon>Bacillati</taxon>
        <taxon>Mycoplasmatota</taxon>
        <taxon>Mycoplasmoidales</taxon>
        <taxon>Metamycoplasmataceae</taxon>
        <taxon>Mycoplasmopsis</taxon>
    </lineage>
</organism>
<evidence type="ECO:0000256" key="2">
    <source>
        <dbReference type="ARBA" id="ARBA00022692"/>
    </source>
</evidence>
<feature type="transmembrane region" description="Helical" evidence="5">
    <location>
        <begin position="329"/>
        <end position="356"/>
    </location>
</feature>
<dbReference type="GO" id="GO:0015179">
    <property type="term" value="F:L-amino acid transmembrane transporter activity"/>
    <property type="evidence" value="ECO:0007669"/>
    <property type="project" value="TreeGrafter"/>
</dbReference>
<feature type="transmembrane region" description="Helical" evidence="5">
    <location>
        <begin position="201"/>
        <end position="220"/>
    </location>
</feature>
<feature type="transmembrane region" description="Helical" evidence="5">
    <location>
        <begin position="281"/>
        <end position="308"/>
    </location>
</feature>
<dbReference type="PANTHER" id="PTHR11785:SF512">
    <property type="entry name" value="SOBREMESA, ISOFORM B"/>
    <property type="match status" value="1"/>
</dbReference>